<dbReference type="SUPFAM" id="SSF46785">
    <property type="entry name" value="Winged helix' DNA-binding domain"/>
    <property type="match status" value="1"/>
</dbReference>
<dbReference type="AlphaFoldDB" id="A0A3N2BF54"/>
<accession>A0A3N2BF54</accession>
<keyword evidence="3" id="KW-1185">Reference proteome</keyword>
<dbReference type="InterPro" id="IPR036388">
    <property type="entry name" value="WH-like_DNA-bd_sf"/>
</dbReference>
<dbReference type="PANTHER" id="PTHR43252">
    <property type="entry name" value="TRANSCRIPTIONAL REGULATOR YQJI"/>
    <property type="match status" value="1"/>
</dbReference>
<gene>
    <name evidence="2" type="ORF">EDD31_2257</name>
</gene>
<dbReference type="InterPro" id="IPR005149">
    <property type="entry name" value="Tscrpt_reg_PadR_N"/>
</dbReference>
<proteinExistence type="predicted"/>
<dbReference type="EMBL" id="RKHK01000001">
    <property type="protein sequence ID" value="ROR73865.1"/>
    <property type="molecule type" value="Genomic_DNA"/>
</dbReference>
<dbReference type="Gene3D" id="1.10.10.10">
    <property type="entry name" value="Winged helix-like DNA-binding domain superfamily/Winged helix DNA-binding domain"/>
    <property type="match status" value="1"/>
</dbReference>
<sequence>MAVLALLDRHPAHGFALKRTYDELFGHGRDLKYGQVYSTLARLERDGLADGVGVEPGEGADRKVYAITDDGVAELEAWLDQPQKPTGRPSELFTKVVLALASGRPAEPILDRQRLAHLERMRELTADRHSGDVIDRLARDHELAHLEADIRWVELAAARLSDLRADVEQLP</sequence>
<comment type="caution">
    <text evidence="2">The sequence shown here is derived from an EMBL/GenBank/DDBJ whole genome shotgun (WGS) entry which is preliminary data.</text>
</comment>
<dbReference type="InterPro" id="IPR036390">
    <property type="entry name" value="WH_DNA-bd_sf"/>
</dbReference>
<evidence type="ECO:0000313" key="3">
    <source>
        <dbReference type="Proteomes" id="UP000280668"/>
    </source>
</evidence>
<feature type="domain" description="Transcription regulator PadR N-terminal" evidence="1">
    <location>
        <begin position="3"/>
        <end position="76"/>
    </location>
</feature>
<dbReference type="PANTHER" id="PTHR43252:SF6">
    <property type="entry name" value="NEGATIVE TRANSCRIPTION REGULATOR PADR"/>
    <property type="match status" value="1"/>
</dbReference>
<evidence type="ECO:0000259" key="1">
    <source>
        <dbReference type="Pfam" id="PF03551"/>
    </source>
</evidence>
<evidence type="ECO:0000313" key="2">
    <source>
        <dbReference type="EMBL" id="ROR73865.1"/>
    </source>
</evidence>
<dbReference type="Pfam" id="PF03551">
    <property type="entry name" value="PadR"/>
    <property type="match status" value="1"/>
</dbReference>
<dbReference type="Proteomes" id="UP000280668">
    <property type="component" value="Unassembled WGS sequence"/>
</dbReference>
<name>A0A3N2BF54_9MICO</name>
<organism evidence="2 3">
    <name type="scientific">Bogoriella caseilytica</name>
    <dbReference type="NCBI Taxonomy" id="56055"/>
    <lineage>
        <taxon>Bacteria</taxon>
        <taxon>Bacillati</taxon>
        <taxon>Actinomycetota</taxon>
        <taxon>Actinomycetes</taxon>
        <taxon>Micrococcales</taxon>
        <taxon>Bogoriellaceae</taxon>
        <taxon>Bogoriella</taxon>
    </lineage>
</organism>
<reference evidence="2 3" key="1">
    <citation type="submission" date="2018-11" db="EMBL/GenBank/DDBJ databases">
        <title>Sequencing the genomes of 1000 actinobacteria strains.</title>
        <authorList>
            <person name="Klenk H.-P."/>
        </authorList>
    </citation>
    <scope>NUCLEOTIDE SEQUENCE [LARGE SCALE GENOMIC DNA]</scope>
    <source>
        <strain evidence="2 3">DSM 11294</strain>
    </source>
</reference>
<protein>
    <submittedName>
        <fullName evidence="2">PadR family transcriptional regulator</fullName>
    </submittedName>
</protein>